<protein>
    <submittedName>
        <fullName evidence="2">Uncharacterized protein</fullName>
    </submittedName>
</protein>
<keyword evidence="1" id="KW-1133">Transmembrane helix</keyword>
<accession>A0A1I0U1K0</accession>
<keyword evidence="1" id="KW-0472">Membrane</keyword>
<organism evidence="2 3">
    <name type="scientific">Pedobacter suwonensis</name>
    <dbReference type="NCBI Taxonomy" id="332999"/>
    <lineage>
        <taxon>Bacteria</taxon>
        <taxon>Pseudomonadati</taxon>
        <taxon>Bacteroidota</taxon>
        <taxon>Sphingobacteriia</taxon>
        <taxon>Sphingobacteriales</taxon>
        <taxon>Sphingobacteriaceae</taxon>
        <taxon>Pedobacter</taxon>
    </lineage>
</organism>
<reference evidence="3" key="1">
    <citation type="submission" date="2016-10" db="EMBL/GenBank/DDBJ databases">
        <authorList>
            <person name="Varghese N."/>
            <person name="Submissions S."/>
        </authorList>
    </citation>
    <scope>NUCLEOTIDE SEQUENCE [LARGE SCALE GENOMIC DNA]</scope>
    <source>
        <strain evidence="3">DSM 18130</strain>
    </source>
</reference>
<evidence type="ECO:0000313" key="3">
    <source>
        <dbReference type="Proteomes" id="UP000198836"/>
    </source>
</evidence>
<feature type="transmembrane region" description="Helical" evidence="1">
    <location>
        <begin position="50"/>
        <end position="71"/>
    </location>
</feature>
<keyword evidence="1" id="KW-0812">Transmembrane</keyword>
<dbReference type="Proteomes" id="UP000198836">
    <property type="component" value="Unassembled WGS sequence"/>
</dbReference>
<evidence type="ECO:0000313" key="2">
    <source>
        <dbReference type="EMBL" id="SFA57905.1"/>
    </source>
</evidence>
<sequence>MIRKDKFSAALIFSASVQSNVVNMALTMNLGKKKSDASDKTGEEPEKNNFPVSMIIFILVLSALLMTLVLFKV</sequence>
<dbReference type="AlphaFoldDB" id="A0A1I0U1K0"/>
<dbReference type="RefSeq" id="WP_159435291.1">
    <property type="nucleotide sequence ID" value="NZ_FOJM01000018.1"/>
</dbReference>
<dbReference type="EMBL" id="FOJM01000018">
    <property type="protein sequence ID" value="SFA57905.1"/>
    <property type="molecule type" value="Genomic_DNA"/>
</dbReference>
<proteinExistence type="predicted"/>
<gene>
    <name evidence="2" type="ORF">SAMN04488511_11849</name>
</gene>
<dbReference type="STRING" id="332999.SAMN04488511_11849"/>
<keyword evidence="3" id="KW-1185">Reference proteome</keyword>
<name>A0A1I0U1K0_9SPHI</name>
<evidence type="ECO:0000256" key="1">
    <source>
        <dbReference type="SAM" id="Phobius"/>
    </source>
</evidence>